<dbReference type="PANTHER" id="PTHR43641">
    <property type="entry name" value="FORMATE ACETYLTRANSFERASE 3-RELATED"/>
    <property type="match status" value="1"/>
</dbReference>
<name>A0ABV1DBP9_9FIRM</name>
<dbReference type="PANTHER" id="PTHR43641:SF2">
    <property type="entry name" value="DEHYDRATASE YBIW-RELATED"/>
    <property type="match status" value="1"/>
</dbReference>
<dbReference type="Proteomes" id="UP001454086">
    <property type="component" value="Unassembled WGS sequence"/>
</dbReference>
<evidence type="ECO:0000256" key="3">
    <source>
        <dbReference type="PROSITE-ProRule" id="PRU00493"/>
    </source>
</evidence>
<dbReference type="PROSITE" id="PS51554">
    <property type="entry name" value="PFL"/>
    <property type="match status" value="1"/>
</dbReference>
<feature type="domain" description="Glycine radical" evidence="4">
    <location>
        <begin position="583"/>
        <end position="703"/>
    </location>
</feature>
<keyword evidence="1 3" id="KW-0556">Organic radical</keyword>
<keyword evidence="2 6" id="KW-0456">Lyase</keyword>
<dbReference type="PROSITE" id="PS51149">
    <property type="entry name" value="GLY_RADICAL_2"/>
    <property type="match status" value="1"/>
</dbReference>
<dbReference type="InterPro" id="IPR001150">
    <property type="entry name" value="Gly_radical"/>
</dbReference>
<dbReference type="RefSeq" id="WP_008718313.1">
    <property type="nucleotide sequence ID" value="NZ_JBBMFM010000066.1"/>
</dbReference>
<dbReference type="GO" id="GO:0016829">
    <property type="term" value="F:lyase activity"/>
    <property type="evidence" value="ECO:0007669"/>
    <property type="project" value="UniProtKB-KW"/>
</dbReference>
<dbReference type="InterPro" id="IPR051215">
    <property type="entry name" value="GRE"/>
</dbReference>
<sequence>MNARIEMLLDRYVVQKIQKRFRREKDSPYALAEDFHEQGLSGLERSVKRLTYMLEQERPVVFKDERIGLIRTVPVNYEIFTEDEWKEIKKDHYIHEQGKVCNINPRYGLLLDRGFDAVRREIERQKGMYALDGQGGPSAQGTGHGFESESLRYLNALTETLDAIEAFAGRYGEEAQRAGNPEMARVFGHIPKQRPGTFMEALQFLRLLHYCLWCSFNYHNTFGRFDQYMYPYYKADMESGRLTKEEALELLEEFFISCNKDSDLYPGMQQGDNGQSMVLGGLNPDGSDSFNELSDLCLQASLELKLIDPKINLRVNKDTPLARYERGTQLTRQGLGFPQYANDDVVIPCLRHWGYAEKDAYDYVVAACWEFIIPGTGMDIPNVNGLSFAAVVLDVLDSLPGCGTFEAFMDKVKGEIFRMAGELCDSVHNVYMEPAPLMSLMMDGCVERARDISKGNLYNNYGFHGTGLSTAVDSLAAIRKYVYEDRMFTAEELLKMLDADFKGYEDIQNMLRYQSPKMGNDDDRVDELATRLLDWFADSLEGRNNDMGGIFRAGTGSAMYYVWHSRNQHPTPDGRNEGEELACNYSPSLFTRLEGPVSIIKSFSKPHLERVANGGPLTIELHDSMFRNEDSIRKVAVFVKSFMDMGGHQMQINAVNRETMLDAKEHPENHKNLIVRVWGWSGYFVELDEVYQNQIIKRMELTV</sequence>
<evidence type="ECO:0000313" key="6">
    <source>
        <dbReference type="EMBL" id="MEQ2426569.1"/>
    </source>
</evidence>
<dbReference type="EMBL" id="JBBMFM010000066">
    <property type="protein sequence ID" value="MEQ2426569.1"/>
    <property type="molecule type" value="Genomic_DNA"/>
</dbReference>
<keyword evidence="7" id="KW-1185">Reference proteome</keyword>
<dbReference type="Pfam" id="PF02901">
    <property type="entry name" value="PFL-like"/>
    <property type="match status" value="1"/>
</dbReference>
<evidence type="ECO:0000259" key="4">
    <source>
        <dbReference type="PROSITE" id="PS51149"/>
    </source>
</evidence>
<dbReference type="InterPro" id="IPR004184">
    <property type="entry name" value="PFL_dom"/>
</dbReference>
<dbReference type="SUPFAM" id="SSF51998">
    <property type="entry name" value="PFL-like glycyl radical enzymes"/>
    <property type="match status" value="1"/>
</dbReference>
<evidence type="ECO:0000259" key="5">
    <source>
        <dbReference type="PROSITE" id="PS51554"/>
    </source>
</evidence>
<gene>
    <name evidence="6" type="ORF">WMQ36_16480</name>
</gene>
<dbReference type="Gene3D" id="3.20.70.20">
    <property type="match status" value="1"/>
</dbReference>
<proteinExistence type="predicted"/>
<feature type="modified residue" description="Glycine radical" evidence="3">
    <location>
        <position position="679"/>
    </location>
</feature>
<reference evidence="6 7" key="1">
    <citation type="submission" date="2024-03" db="EMBL/GenBank/DDBJ databases">
        <title>Human intestinal bacterial collection.</title>
        <authorList>
            <person name="Pauvert C."/>
            <person name="Hitch T.C.A."/>
            <person name="Clavel T."/>
        </authorList>
    </citation>
    <scope>NUCLEOTIDE SEQUENCE [LARGE SCALE GENOMIC DNA]</scope>
    <source>
        <strain evidence="6 7">CLA-SR-H021</strain>
    </source>
</reference>
<evidence type="ECO:0000313" key="7">
    <source>
        <dbReference type="Proteomes" id="UP001454086"/>
    </source>
</evidence>
<evidence type="ECO:0000256" key="1">
    <source>
        <dbReference type="ARBA" id="ARBA00022818"/>
    </source>
</evidence>
<evidence type="ECO:0000256" key="2">
    <source>
        <dbReference type="ARBA" id="ARBA00023239"/>
    </source>
</evidence>
<organism evidence="6 7">
    <name type="scientific">Enterocloster hominis</name>
    <name type="common">ex Hitch et al. 2024</name>
    <dbReference type="NCBI Taxonomy" id="1917870"/>
    <lineage>
        <taxon>Bacteria</taxon>
        <taxon>Bacillati</taxon>
        <taxon>Bacillota</taxon>
        <taxon>Clostridia</taxon>
        <taxon>Lachnospirales</taxon>
        <taxon>Lachnospiraceae</taxon>
        <taxon>Enterocloster</taxon>
    </lineage>
</organism>
<comment type="caution">
    <text evidence="6">The sequence shown here is derived from an EMBL/GenBank/DDBJ whole genome shotgun (WGS) entry which is preliminary data.</text>
</comment>
<accession>A0ABV1DBP9</accession>
<dbReference type="Pfam" id="PF01228">
    <property type="entry name" value="Gly_radical"/>
    <property type="match status" value="1"/>
</dbReference>
<keyword evidence="6" id="KW-0670">Pyruvate</keyword>
<feature type="domain" description="PFL" evidence="5">
    <location>
        <begin position="3"/>
        <end position="576"/>
    </location>
</feature>
<protein>
    <submittedName>
        <fullName evidence="6">Pyruvate formate lyase family protein</fullName>
    </submittedName>
</protein>